<reference evidence="1" key="2">
    <citation type="submission" date="2023-07" db="EMBL/GenBank/DDBJ databases">
        <authorList>
            <person name="Shen H."/>
        </authorList>
    </citation>
    <scope>NUCLEOTIDE SEQUENCE</scope>
    <source>
        <strain evidence="1">TNR-22</strain>
    </source>
</reference>
<dbReference type="EMBL" id="JAUOZU010000030">
    <property type="protein sequence ID" value="MDO6967109.1"/>
    <property type="molecule type" value="Genomic_DNA"/>
</dbReference>
<dbReference type="SUPFAM" id="SSF53271">
    <property type="entry name" value="PRTase-like"/>
    <property type="match status" value="1"/>
</dbReference>
<keyword evidence="2" id="KW-1185">Reference proteome</keyword>
<name>A0ABT8YTS7_9HYPH</name>
<dbReference type="Proteomes" id="UP001174932">
    <property type="component" value="Unassembled WGS sequence"/>
</dbReference>
<reference evidence="1" key="1">
    <citation type="journal article" date="2015" name="Int. J. Syst. Evol. Microbiol.">
        <title>Rhizobium alvei sp. nov., isolated from a freshwater river.</title>
        <authorList>
            <person name="Sheu S.Y."/>
            <person name="Huang H.W."/>
            <person name="Young C.C."/>
            <person name="Chen W.M."/>
        </authorList>
    </citation>
    <scope>NUCLEOTIDE SEQUENCE</scope>
    <source>
        <strain evidence="1">TNR-22</strain>
    </source>
</reference>
<evidence type="ECO:0000313" key="2">
    <source>
        <dbReference type="Proteomes" id="UP001174932"/>
    </source>
</evidence>
<dbReference type="InterPro" id="IPR029057">
    <property type="entry name" value="PRTase-like"/>
</dbReference>
<comment type="caution">
    <text evidence="1">The sequence shown here is derived from an EMBL/GenBank/DDBJ whole genome shotgun (WGS) entry which is preliminary data.</text>
</comment>
<dbReference type="RefSeq" id="WP_304379039.1">
    <property type="nucleotide sequence ID" value="NZ_JAUOZU010000030.1"/>
</dbReference>
<dbReference type="CDD" id="cd06223">
    <property type="entry name" value="PRTases_typeI"/>
    <property type="match status" value="1"/>
</dbReference>
<protein>
    <submittedName>
        <fullName evidence="1">ComF family protein</fullName>
    </submittedName>
</protein>
<accession>A0ABT8YTS7</accession>
<evidence type="ECO:0000313" key="1">
    <source>
        <dbReference type="EMBL" id="MDO6967109.1"/>
    </source>
</evidence>
<gene>
    <name evidence="1" type="ORF">Q4481_24410</name>
</gene>
<proteinExistence type="predicted"/>
<organism evidence="1 2">
    <name type="scientific">Rhizobium alvei</name>
    <dbReference type="NCBI Taxonomy" id="1132659"/>
    <lineage>
        <taxon>Bacteria</taxon>
        <taxon>Pseudomonadati</taxon>
        <taxon>Pseudomonadota</taxon>
        <taxon>Alphaproteobacteria</taxon>
        <taxon>Hyphomicrobiales</taxon>
        <taxon>Rhizobiaceae</taxon>
        <taxon>Rhizobium/Agrobacterium group</taxon>
        <taxon>Rhizobium</taxon>
    </lineage>
</organism>
<dbReference type="Gene3D" id="3.40.50.2020">
    <property type="match status" value="1"/>
</dbReference>
<dbReference type="InterPro" id="IPR000836">
    <property type="entry name" value="PRTase_dom"/>
</dbReference>
<sequence length="195" mass="21374">MKVNLRRIKGNWDDGYVLDKHKIRSIFIGHYPNGRPQFDTLRTDIGEAVYQLKYNGDWTKCAPLAKAVHDHIVPLFPKIGLVVPMPPSQPRSRQPVDGVAEELAKLMGLTVFGDLIAKSPSTTGKKLKDLTSKPEKVAELAGRLSINDTIGGDGKWNALLIDDLFDSGASMEAATAALKSYNKISGVYVAALTWK</sequence>